<accession>A0A167JNI6</accession>
<dbReference type="GeneID" id="28993823"/>
<dbReference type="OrthoDB" id="2431110at2759"/>
<dbReference type="AlphaFoldDB" id="A0A167JNI6"/>
<dbReference type="VEuPathDB" id="FungiDB:PHYBLDRAFT_152439"/>
<protein>
    <submittedName>
        <fullName evidence="1">Uncharacterized protein</fullName>
    </submittedName>
</protein>
<reference evidence="2" key="1">
    <citation type="submission" date="2015-06" db="EMBL/GenBank/DDBJ databases">
        <title>Expansion of signal transduction pathways in fungi by whole-genome duplication.</title>
        <authorList>
            <consortium name="DOE Joint Genome Institute"/>
            <person name="Corrochano L.M."/>
            <person name="Kuo A."/>
            <person name="Marcet-Houben M."/>
            <person name="Polaino S."/>
            <person name="Salamov A."/>
            <person name="Villalobos J.M."/>
            <person name="Alvarez M.I."/>
            <person name="Avalos J."/>
            <person name="Benito E.P."/>
            <person name="Benoit I."/>
            <person name="Burger G."/>
            <person name="Camino L.P."/>
            <person name="Canovas D."/>
            <person name="Cerda-Olmedo E."/>
            <person name="Cheng J.-F."/>
            <person name="Dominguez A."/>
            <person name="Elias M."/>
            <person name="Eslava A.P."/>
            <person name="Glaser F."/>
            <person name="Grimwood J."/>
            <person name="Gutierrez G."/>
            <person name="Heitman J."/>
            <person name="Henrissat B."/>
            <person name="Iturriaga E.A."/>
            <person name="Lang B.F."/>
            <person name="Lavin J.L."/>
            <person name="Lee S."/>
            <person name="Li W."/>
            <person name="Lindquist E."/>
            <person name="Lopez-Garcia S."/>
            <person name="Luque E.M."/>
            <person name="Marcos A.T."/>
            <person name="Martin J."/>
            <person name="McCluskey K."/>
            <person name="Medina H.R."/>
            <person name="Miralles-Duran A."/>
            <person name="Miyazaki A."/>
            <person name="Munoz-Torres E."/>
            <person name="Oguiza J.A."/>
            <person name="Ohm R."/>
            <person name="Olmedo M."/>
            <person name="Orejas M."/>
            <person name="Ortiz-Castellanos L."/>
            <person name="Pisabarro A.G."/>
            <person name="Rodriguez-Romero J."/>
            <person name="Ruiz-Herrera J."/>
            <person name="Ruiz-Vazquez R."/>
            <person name="Sanz C."/>
            <person name="Schackwitz W."/>
            <person name="Schmutz J."/>
            <person name="Shahriari M."/>
            <person name="Shelest E."/>
            <person name="Silva-Franco F."/>
            <person name="Soanes D."/>
            <person name="Syed K."/>
            <person name="Tagua V.G."/>
            <person name="Talbot N.J."/>
            <person name="Thon M."/>
            <person name="De vries R.P."/>
            <person name="Wiebenga A."/>
            <person name="Yadav J.S."/>
            <person name="Braun E.L."/>
            <person name="Baker S."/>
            <person name="Garre V."/>
            <person name="Horwitz B."/>
            <person name="Torres-Martinez S."/>
            <person name="Idnurm A."/>
            <person name="Herrera-Estrella A."/>
            <person name="Gabaldon T."/>
            <person name="Grigoriev I.V."/>
        </authorList>
    </citation>
    <scope>NUCLEOTIDE SEQUENCE [LARGE SCALE GENOMIC DNA]</scope>
    <source>
        <strain evidence="2">NRRL 1555(-)</strain>
    </source>
</reference>
<evidence type="ECO:0000313" key="2">
    <source>
        <dbReference type="Proteomes" id="UP000077315"/>
    </source>
</evidence>
<dbReference type="EMBL" id="KV441003">
    <property type="protein sequence ID" value="OAD66367.1"/>
    <property type="molecule type" value="Genomic_DNA"/>
</dbReference>
<dbReference type="Proteomes" id="UP000077315">
    <property type="component" value="Unassembled WGS sequence"/>
</dbReference>
<name>A0A167JNI6_PHYB8</name>
<dbReference type="RefSeq" id="XP_018284407.1">
    <property type="nucleotide sequence ID" value="XM_018432917.1"/>
</dbReference>
<sequence length="293" mass="33717">MHNLFLGTAKRMMEKWREEGLITSKHLAEMQQDADSMIIPLGITPLHNKIGKGFLFMKADEWKSWCLVYSPVLLADHLLSEDLSDWMEFVHTCKYLARPNITVKDLSHVHDFLESFGQKCQVRFGKDFISPNMYLHLHLKETVLNFDPVYGYWLFSFERYNGVLKNYATNNKDGFEGTFMRRYLEDMHKINLFLSLIYELVDSFPTLVTVTAATTTTIVPVAPYLPTTSSGFTLKTFLDSAEVNIDNVKGNKPLPPSTFPLGLGEFVQMQEDEYAYLLKYYGTAYCDASLRGY</sequence>
<dbReference type="PANTHER" id="PTHR46579">
    <property type="entry name" value="F5/8 TYPE C DOMAIN-CONTAINING PROTEIN-RELATED"/>
    <property type="match status" value="1"/>
</dbReference>
<gene>
    <name evidence="1" type="ORF">PHYBLDRAFT_152439</name>
</gene>
<organism evidence="1 2">
    <name type="scientific">Phycomyces blakesleeanus (strain ATCC 8743b / DSM 1359 / FGSC 10004 / NBRC 33097 / NRRL 1555)</name>
    <dbReference type="NCBI Taxonomy" id="763407"/>
    <lineage>
        <taxon>Eukaryota</taxon>
        <taxon>Fungi</taxon>
        <taxon>Fungi incertae sedis</taxon>
        <taxon>Mucoromycota</taxon>
        <taxon>Mucoromycotina</taxon>
        <taxon>Mucoromycetes</taxon>
        <taxon>Mucorales</taxon>
        <taxon>Phycomycetaceae</taxon>
        <taxon>Phycomyces</taxon>
    </lineage>
</organism>
<evidence type="ECO:0000313" key="1">
    <source>
        <dbReference type="EMBL" id="OAD66367.1"/>
    </source>
</evidence>
<dbReference type="PANTHER" id="PTHR46579:SF2">
    <property type="entry name" value="C2H2-TYPE DOMAIN-CONTAINING PROTEIN"/>
    <property type="match status" value="1"/>
</dbReference>
<keyword evidence="2" id="KW-1185">Reference proteome</keyword>
<proteinExistence type="predicted"/>
<dbReference type="InParanoid" id="A0A167JNI6"/>